<gene>
    <name evidence="3" type="ORF">GCM10007424_21520</name>
</gene>
<keyword evidence="4" id="KW-1185">Reference proteome</keyword>
<evidence type="ECO:0000259" key="1">
    <source>
        <dbReference type="Pfam" id="PF18096"/>
    </source>
</evidence>
<dbReference type="Proteomes" id="UP000615760">
    <property type="component" value="Unassembled WGS sequence"/>
</dbReference>
<dbReference type="InterPro" id="IPR041497">
    <property type="entry name" value="Thump-like"/>
</dbReference>
<dbReference type="EMBL" id="BMJE01000005">
    <property type="protein sequence ID" value="GGB81114.1"/>
    <property type="molecule type" value="Genomic_DNA"/>
</dbReference>
<comment type="caution">
    <text evidence="3">The sequence shown here is derived from an EMBL/GenBank/DDBJ whole genome shotgun (WGS) entry which is preliminary data.</text>
</comment>
<dbReference type="Pfam" id="PF18096">
    <property type="entry name" value="Thump_like"/>
    <property type="match status" value="1"/>
</dbReference>
<dbReference type="Gene3D" id="3.40.50.150">
    <property type="entry name" value="Vaccinia Virus protein VP39"/>
    <property type="match status" value="1"/>
</dbReference>
<evidence type="ECO:0000259" key="2">
    <source>
        <dbReference type="Pfam" id="PF22013"/>
    </source>
</evidence>
<name>A0ABQ1K1G9_9FLAO</name>
<dbReference type="SUPFAM" id="SSF53335">
    <property type="entry name" value="S-adenosyl-L-methionine-dependent methyltransferases"/>
    <property type="match status" value="1"/>
</dbReference>
<feature type="domain" description="PG-1098 ferredoxin-like" evidence="2">
    <location>
        <begin position="278"/>
        <end position="319"/>
    </location>
</feature>
<sequence length="392" mass="44749">MNPKLLEPEVQRFIKENINQPVTQLALQKNPFPYLEWKEVINQIAARQKAKDKLPTWYTTDGIIYPAKISIEQTSSEVAAKYKAALVSGESLIDITGGLGIDDYYFSENINKVTHCELNLELSAIAAHNFKVLDKSDSIECVPGDSTNTLELLNRQFDWMYIDPSRRSDVKGKVFLLKDCLPNVPELLDFYFRYTQNILIKTAPLLDISAGLNELHSVEAIHIIAINNEVKELLWVLNKDFKGTPLIEAVNITKEGIDNFCTQWQNDANATLSMPKRYLYEPNSAVMKTGAFNAVSTHYEIDKLHTHTHLYTAEKLINFSGRRFIINKTIPYTKPEVKKQLEGKKMNVSTRNFPLNVNEIKKKWKIKDGGDIYAFFTTNINNDKIVLLCSKI</sequence>
<dbReference type="Pfam" id="PF22013">
    <property type="entry name" value="PG_1098_Fer"/>
    <property type="match status" value="1"/>
</dbReference>
<evidence type="ECO:0008006" key="5">
    <source>
        <dbReference type="Google" id="ProtNLM"/>
    </source>
</evidence>
<accession>A0ABQ1K1G9</accession>
<dbReference type="RefSeq" id="WP_188621295.1">
    <property type="nucleotide sequence ID" value="NZ_BMJE01000005.1"/>
</dbReference>
<feature type="domain" description="THUMP-like" evidence="1">
    <location>
        <begin position="321"/>
        <end position="391"/>
    </location>
</feature>
<protein>
    <recommendedName>
        <fullName evidence="5">Class I SAM-dependent methyltransferase</fullName>
    </recommendedName>
</protein>
<dbReference type="InterPro" id="IPR029063">
    <property type="entry name" value="SAM-dependent_MTases_sf"/>
</dbReference>
<dbReference type="Gene3D" id="1.10.10.1110">
    <property type="entry name" value="Methyltransferase PG1098, N-terminal domain"/>
    <property type="match status" value="1"/>
</dbReference>
<organism evidence="3 4">
    <name type="scientific">Flavobacterium suaedae</name>
    <dbReference type="NCBI Taxonomy" id="1767027"/>
    <lineage>
        <taxon>Bacteria</taxon>
        <taxon>Pseudomonadati</taxon>
        <taxon>Bacteroidota</taxon>
        <taxon>Flavobacteriia</taxon>
        <taxon>Flavobacteriales</taxon>
        <taxon>Flavobacteriaceae</taxon>
        <taxon>Flavobacterium</taxon>
    </lineage>
</organism>
<proteinExistence type="predicted"/>
<dbReference type="InterPro" id="IPR054168">
    <property type="entry name" value="PG_1098_Fer"/>
</dbReference>
<evidence type="ECO:0000313" key="4">
    <source>
        <dbReference type="Proteomes" id="UP000615760"/>
    </source>
</evidence>
<evidence type="ECO:0000313" key="3">
    <source>
        <dbReference type="EMBL" id="GGB81114.1"/>
    </source>
</evidence>
<reference evidence="4" key="1">
    <citation type="journal article" date="2019" name="Int. J. Syst. Evol. Microbiol.">
        <title>The Global Catalogue of Microorganisms (GCM) 10K type strain sequencing project: providing services to taxonomists for standard genome sequencing and annotation.</title>
        <authorList>
            <consortium name="The Broad Institute Genomics Platform"/>
            <consortium name="The Broad Institute Genome Sequencing Center for Infectious Disease"/>
            <person name="Wu L."/>
            <person name="Ma J."/>
        </authorList>
    </citation>
    <scope>NUCLEOTIDE SEQUENCE [LARGE SCALE GENOMIC DNA]</scope>
    <source>
        <strain evidence="4">CGMCC 1.15461</strain>
    </source>
</reference>